<proteinExistence type="predicted"/>
<accession>B2T910</accession>
<dbReference type="HOGENOM" id="CLU_145252_0_0_4"/>
<organism evidence="1 2">
    <name type="scientific">Paraburkholderia phytofirmans (strain DSM 17436 / LMG 22146 / PsJN)</name>
    <name type="common">Burkholderia phytofirmans</name>
    <dbReference type="NCBI Taxonomy" id="398527"/>
    <lineage>
        <taxon>Bacteria</taxon>
        <taxon>Pseudomonadati</taxon>
        <taxon>Pseudomonadota</taxon>
        <taxon>Betaproteobacteria</taxon>
        <taxon>Burkholderiales</taxon>
        <taxon>Burkholderiaceae</taxon>
        <taxon>Paraburkholderia</taxon>
    </lineage>
</organism>
<dbReference type="AlphaFoldDB" id="B2T910"/>
<dbReference type="eggNOG" id="ENOG503162G">
    <property type="taxonomic scope" value="Bacteria"/>
</dbReference>
<dbReference type="Proteomes" id="UP000001739">
    <property type="component" value="Chromosome 2"/>
</dbReference>
<sequence precursor="true">MGMKRAIALVPVSDFEDRADMNRTRLLATALAAASLGVLLTSGAYADDAPSPCTSLKRIVAAAPGGLASLTPDDGKGVAQPYGDDAQCSASRGSYQCTWTPHHDAGSNADALQAVAADIASCLPDATHDQNSPGRQHFYLGAKSKRTDITLTPTGSNKLRLMVSAK</sequence>
<evidence type="ECO:0000313" key="2">
    <source>
        <dbReference type="Proteomes" id="UP000001739"/>
    </source>
</evidence>
<protein>
    <submittedName>
        <fullName evidence="1">Uncharacterized protein</fullName>
    </submittedName>
</protein>
<dbReference type="EMBL" id="CP001053">
    <property type="protein sequence ID" value="ACD20912.1"/>
    <property type="molecule type" value="Genomic_DNA"/>
</dbReference>
<reference evidence="1 2" key="1">
    <citation type="journal article" date="2011" name="J. Bacteriol.">
        <title>Complete genome sequence of the plant growth-promoting endophyte Burkholderia phytofirmans strain PsJN.</title>
        <authorList>
            <person name="Weilharter A."/>
            <person name="Mitter B."/>
            <person name="Shin M.V."/>
            <person name="Chain P.S."/>
            <person name="Nowak J."/>
            <person name="Sessitsch A."/>
        </authorList>
    </citation>
    <scope>NUCLEOTIDE SEQUENCE [LARGE SCALE GENOMIC DNA]</scope>
    <source>
        <strain evidence="2">DSM 17436 / LMG 22146 / PsJN</strain>
    </source>
</reference>
<name>B2T910_PARPJ</name>
<gene>
    <name evidence="1" type="ordered locus">Bphyt_6614</name>
</gene>
<dbReference type="KEGG" id="bpy:Bphyt_6614"/>
<evidence type="ECO:0000313" key="1">
    <source>
        <dbReference type="EMBL" id="ACD20912.1"/>
    </source>
</evidence>
<dbReference type="STRING" id="398527.Bphyt_6614"/>